<comment type="caution">
    <text evidence="2">The sequence shown here is derived from an EMBL/GenBank/DDBJ whole genome shotgun (WGS) entry which is preliminary data.</text>
</comment>
<name>A0AAN9DZA7_CROPI</name>
<accession>A0AAN9DZA7</accession>
<evidence type="ECO:0000256" key="1">
    <source>
        <dbReference type="SAM" id="MobiDB-lite"/>
    </source>
</evidence>
<organism evidence="2 3">
    <name type="scientific">Crotalaria pallida</name>
    <name type="common">Smooth rattlebox</name>
    <name type="synonym">Crotalaria striata</name>
    <dbReference type="NCBI Taxonomy" id="3830"/>
    <lineage>
        <taxon>Eukaryota</taxon>
        <taxon>Viridiplantae</taxon>
        <taxon>Streptophyta</taxon>
        <taxon>Embryophyta</taxon>
        <taxon>Tracheophyta</taxon>
        <taxon>Spermatophyta</taxon>
        <taxon>Magnoliopsida</taxon>
        <taxon>eudicotyledons</taxon>
        <taxon>Gunneridae</taxon>
        <taxon>Pentapetalae</taxon>
        <taxon>rosids</taxon>
        <taxon>fabids</taxon>
        <taxon>Fabales</taxon>
        <taxon>Fabaceae</taxon>
        <taxon>Papilionoideae</taxon>
        <taxon>50 kb inversion clade</taxon>
        <taxon>genistoids sensu lato</taxon>
        <taxon>core genistoids</taxon>
        <taxon>Crotalarieae</taxon>
        <taxon>Crotalaria</taxon>
    </lineage>
</organism>
<keyword evidence="3" id="KW-1185">Reference proteome</keyword>
<sequence>MARPPSSSRGSPLLVDVERDKRGRTPHWPSRKNEECMSAMMGPRARSIHPLSVRSQPLHSFNPLSFDLLIVMQRKIGRDTFCSYVHLYLIDLPSLNNVMIGRLLLLTLDCFQERPECYSLPLGQLANLLSLLYWIREIAYTLEGLLPCKSSLLLMPYPFHLGSQSIPTLALALFPRTTESPADDFLDSLE</sequence>
<dbReference type="EMBL" id="JAYWIO010000014">
    <property type="protein sequence ID" value="KAK7239714.1"/>
    <property type="molecule type" value="Genomic_DNA"/>
</dbReference>
<proteinExistence type="predicted"/>
<dbReference type="Proteomes" id="UP001372338">
    <property type="component" value="Unassembled WGS sequence"/>
</dbReference>
<evidence type="ECO:0000313" key="2">
    <source>
        <dbReference type="EMBL" id="KAK7239714.1"/>
    </source>
</evidence>
<reference evidence="2 3" key="1">
    <citation type="submission" date="2024-01" db="EMBL/GenBank/DDBJ databases">
        <title>The genomes of 5 underutilized Papilionoideae crops provide insights into root nodulation and disease resistanc.</title>
        <authorList>
            <person name="Yuan L."/>
        </authorList>
    </citation>
    <scope>NUCLEOTIDE SEQUENCE [LARGE SCALE GENOMIC DNA]</scope>
    <source>
        <strain evidence="2">ZHUSHIDOU_FW_LH</strain>
        <tissue evidence="2">Leaf</tissue>
    </source>
</reference>
<dbReference type="AlphaFoldDB" id="A0AAN9DZA7"/>
<evidence type="ECO:0000313" key="3">
    <source>
        <dbReference type="Proteomes" id="UP001372338"/>
    </source>
</evidence>
<protein>
    <submittedName>
        <fullName evidence="2">Uncharacterized protein</fullName>
    </submittedName>
</protein>
<feature type="compositionally biased region" description="Low complexity" evidence="1">
    <location>
        <begin position="1"/>
        <end position="12"/>
    </location>
</feature>
<feature type="region of interest" description="Disordered" evidence="1">
    <location>
        <begin position="1"/>
        <end position="30"/>
    </location>
</feature>
<gene>
    <name evidence="2" type="ORF">RIF29_43366</name>
</gene>